<feature type="domain" description="Enoyl reductase (ER)" evidence="3">
    <location>
        <begin position="11"/>
        <end position="336"/>
    </location>
</feature>
<dbReference type="PANTHER" id="PTHR48106">
    <property type="entry name" value="QUINONE OXIDOREDUCTASE PIG3-RELATED"/>
    <property type="match status" value="1"/>
</dbReference>
<gene>
    <name evidence="4" type="ORF">GJ698_12675</name>
</gene>
<protein>
    <submittedName>
        <fullName evidence="4">Zinc-binding dehydrogenase</fullName>
    </submittedName>
</protein>
<dbReference type="InterPro" id="IPR020843">
    <property type="entry name" value="ER"/>
</dbReference>
<dbReference type="EMBL" id="WKJL01000008">
    <property type="protein sequence ID" value="MRW84935.1"/>
    <property type="molecule type" value="Genomic_DNA"/>
</dbReference>
<dbReference type="AlphaFoldDB" id="A0A844D531"/>
<dbReference type="Proteomes" id="UP000439986">
    <property type="component" value="Unassembled WGS sequence"/>
</dbReference>
<dbReference type="InterPro" id="IPR013149">
    <property type="entry name" value="ADH-like_C"/>
</dbReference>
<dbReference type="RefSeq" id="WP_154357990.1">
    <property type="nucleotide sequence ID" value="NZ_WKJL01000008.1"/>
</dbReference>
<keyword evidence="2" id="KW-0560">Oxidoreductase</keyword>
<dbReference type="InterPro" id="IPR036291">
    <property type="entry name" value="NAD(P)-bd_dom_sf"/>
</dbReference>
<evidence type="ECO:0000313" key="4">
    <source>
        <dbReference type="EMBL" id="MRW84935.1"/>
    </source>
</evidence>
<keyword evidence="5" id="KW-1185">Reference proteome</keyword>
<evidence type="ECO:0000259" key="3">
    <source>
        <dbReference type="SMART" id="SM00829"/>
    </source>
</evidence>
<dbReference type="Pfam" id="PF08240">
    <property type="entry name" value="ADH_N"/>
    <property type="match status" value="1"/>
</dbReference>
<accession>A0A844D531</accession>
<dbReference type="SMART" id="SM00829">
    <property type="entry name" value="PKS_ER"/>
    <property type="match status" value="1"/>
</dbReference>
<reference evidence="4 5" key="1">
    <citation type="submission" date="2019-11" db="EMBL/GenBank/DDBJ databases">
        <title>Novel species isolated from a subtropical stream in China.</title>
        <authorList>
            <person name="Lu H."/>
        </authorList>
    </citation>
    <scope>NUCLEOTIDE SEQUENCE [LARGE SCALE GENOMIC DNA]</scope>
    <source>
        <strain evidence="4 5">FT26W</strain>
    </source>
</reference>
<name>A0A844D531_9BURK</name>
<organism evidence="4 5">
    <name type="scientific">Duganella aquatilis</name>
    <dbReference type="NCBI Taxonomy" id="2666082"/>
    <lineage>
        <taxon>Bacteria</taxon>
        <taxon>Pseudomonadati</taxon>
        <taxon>Pseudomonadota</taxon>
        <taxon>Betaproteobacteria</taxon>
        <taxon>Burkholderiales</taxon>
        <taxon>Oxalobacteraceae</taxon>
        <taxon>Telluria group</taxon>
        <taxon>Duganella</taxon>
    </lineage>
</organism>
<dbReference type="Gene3D" id="3.90.180.10">
    <property type="entry name" value="Medium-chain alcohol dehydrogenases, catalytic domain"/>
    <property type="match status" value="1"/>
</dbReference>
<evidence type="ECO:0000256" key="2">
    <source>
        <dbReference type="ARBA" id="ARBA00023002"/>
    </source>
</evidence>
<sequence length="337" mass="34843">MRSIIYHQYGEPADVLQLTEAPELPPPGVGEVLIRVLSRPVHPGDLLGIRGRYRAPGNTAPVGPDGARPGFEGMGVIEAVGAGVDPVLGLTPGTRVAFFPARWAWSDKVLAPVRVVTRIPDDISDAAAAQLHVAPLTAALLLRAVQAAGAQAGDVVALSAAGGLVARLAATLLLAHGYVPLGVVRSEDAIRILSAQLPGVQFVSTQHRDWSRRVYAMTQGRGVRVALDPVGGEVASMLTAMLADGGALVSYGDLSGEALTVPALAFSTRGITIHGVSVGRWPSLPDAVRAADIDTALHLARSQPTAFIAAAVYELAQVADAVRHAERPGKAGSVLLG</sequence>
<proteinExistence type="predicted"/>
<evidence type="ECO:0000256" key="1">
    <source>
        <dbReference type="ARBA" id="ARBA00022857"/>
    </source>
</evidence>
<dbReference type="InterPro" id="IPR011032">
    <property type="entry name" value="GroES-like_sf"/>
</dbReference>
<dbReference type="GO" id="GO:0016651">
    <property type="term" value="F:oxidoreductase activity, acting on NAD(P)H"/>
    <property type="evidence" value="ECO:0007669"/>
    <property type="project" value="TreeGrafter"/>
</dbReference>
<dbReference type="Gene3D" id="3.40.50.720">
    <property type="entry name" value="NAD(P)-binding Rossmann-like Domain"/>
    <property type="match status" value="1"/>
</dbReference>
<evidence type="ECO:0000313" key="5">
    <source>
        <dbReference type="Proteomes" id="UP000439986"/>
    </source>
</evidence>
<dbReference type="SUPFAM" id="SSF51735">
    <property type="entry name" value="NAD(P)-binding Rossmann-fold domains"/>
    <property type="match status" value="1"/>
</dbReference>
<dbReference type="Pfam" id="PF00107">
    <property type="entry name" value="ADH_zinc_N"/>
    <property type="match status" value="1"/>
</dbReference>
<dbReference type="GO" id="GO:0070402">
    <property type="term" value="F:NADPH binding"/>
    <property type="evidence" value="ECO:0007669"/>
    <property type="project" value="TreeGrafter"/>
</dbReference>
<keyword evidence="1" id="KW-0521">NADP</keyword>
<dbReference type="PANTHER" id="PTHR48106:SF2">
    <property type="entry name" value="ZN2+-BINDING DEHYDROGENASE"/>
    <property type="match status" value="1"/>
</dbReference>
<comment type="caution">
    <text evidence="4">The sequence shown here is derived from an EMBL/GenBank/DDBJ whole genome shotgun (WGS) entry which is preliminary data.</text>
</comment>
<dbReference type="SUPFAM" id="SSF50129">
    <property type="entry name" value="GroES-like"/>
    <property type="match status" value="1"/>
</dbReference>
<dbReference type="InterPro" id="IPR013154">
    <property type="entry name" value="ADH-like_N"/>
</dbReference>